<protein>
    <recommendedName>
        <fullName evidence="5">Pyridoxine/pyridoxamine 5'-phosphate oxidase</fullName>
        <ecNumber evidence="5">1.4.3.5</ecNumber>
    </recommendedName>
    <alternativeName>
        <fullName evidence="5">PNP/PMP oxidase</fullName>
        <shortName evidence="5">PNPOx</shortName>
    </alternativeName>
    <alternativeName>
        <fullName evidence="5">Pyridoxal 5'-phosphate synthase</fullName>
    </alternativeName>
</protein>
<evidence type="ECO:0000259" key="9">
    <source>
        <dbReference type="Pfam" id="PF10590"/>
    </source>
</evidence>
<dbReference type="InterPro" id="IPR011576">
    <property type="entry name" value="Pyridox_Oxase_N"/>
</dbReference>
<feature type="binding site" evidence="5 7">
    <location>
        <begin position="143"/>
        <end position="144"/>
    </location>
    <ligand>
        <name>FMN</name>
        <dbReference type="ChEBI" id="CHEBI:58210"/>
    </ligand>
</feature>
<organism evidence="10 11">
    <name type="scientific">Marinactinospora thermotolerans DSM 45154</name>
    <dbReference type="NCBI Taxonomy" id="1122192"/>
    <lineage>
        <taxon>Bacteria</taxon>
        <taxon>Bacillati</taxon>
        <taxon>Actinomycetota</taxon>
        <taxon>Actinomycetes</taxon>
        <taxon>Streptosporangiales</taxon>
        <taxon>Nocardiopsidaceae</taxon>
        <taxon>Marinactinospora</taxon>
    </lineage>
</organism>
<dbReference type="EC" id="1.4.3.5" evidence="5"/>
<dbReference type="SUPFAM" id="SSF50475">
    <property type="entry name" value="FMN-binding split barrel"/>
    <property type="match status" value="1"/>
</dbReference>
<feature type="binding site" evidence="5 7">
    <location>
        <position position="189"/>
    </location>
    <ligand>
        <name>FMN</name>
        <dbReference type="ChEBI" id="CHEBI:58210"/>
    </ligand>
</feature>
<keyword evidence="3 5" id="KW-0288">FMN</keyword>
<dbReference type="GO" id="GO:0010181">
    <property type="term" value="F:FMN binding"/>
    <property type="evidence" value="ECO:0007669"/>
    <property type="project" value="UniProtKB-UniRule"/>
</dbReference>
<dbReference type="Pfam" id="PF01243">
    <property type="entry name" value="PNPOx_N"/>
    <property type="match status" value="1"/>
</dbReference>
<feature type="binding site" evidence="6">
    <location>
        <begin position="10"/>
        <end position="13"/>
    </location>
    <ligand>
        <name>substrate</name>
    </ligand>
</feature>
<evidence type="ECO:0000259" key="8">
    <source>
        <dbReference type="Pfam" id="PF01243"/>
    </source>
</evidence>
<keyword evidence="2 5" id="KW-0285">Flavoprotein</keyword>
<dbReference type="STRING" id="1122192.SAMN02745673_01153"/>
<dbReference type="GO" id="GO:0008615">
    <property type="term" value="P:pyridoxine biosynthetic process"/>
    <property type="evidence" value="ECO:0007669"/>
    <property type="project" value="UniProtKB-UniRule"/>
</dbReference>
<accession>A0A1T4MVH2</accession>
<comment type="subunit">
    <text evidence="5">Homodimer.</text>
</comment>
<dbReference type="Gene3D" id="2.30.110.10">
    <property type="entry name" value="Electron Transport, Fmn-binding Protein, Chain A"/>
    <property type="match status" value="1"/>
</dbReference>
<feature type="binding site" evidence="5 6">
    <location>
        <position position="133"/>
    </location>
    <ligand>
        <name>substrate</name>
    </ligand>
</feature>
<evidence type="ECO:0000256" key="3">
    <source>
        <dbReference type="ARBA" id="ARBA00022643"/>
    </source>
</evidence>
<keyword evidence="11" id="KW-1185">Reference proteome</keyword>
<feature type="binding site" evidence="5 7">
    <location>
        <begin position="63"/>
        <end position="68"/>
    </location>
    <ligand>
        <name>FMN</name>
        <dbReference type="ChEBI" id="CHEBI:58210"/>
    </ligand>
</feature>
<feature type="binding site" evidence="5 7">
    <location>
        <position position="85"/>
    </location>
    <ligand>
        <name>FMN</name>
        <dbReference type="ChEBI" id="CHEBI:58210"/>
    </ligand>
</feature>
<name>A0A1T4MVH2_9ACTN</name>
<evidence type="ECO:0000256" key="1">
    <source>
        <dbReference type="ARBA" id="ARBA00007301"/>
    </source>
</evidence>
<dbReference type="InterPro" id="IPR019576">
    <property type="entry name" value="Pyridoxamine_oxidase_dimer_C"/>
</dbReference>
<dbReference type="NCBIfam" id="TIGR00558">
    <property type="entry name" value="pdxH"/>
    <property type="match status" value="1"/>
</dbReference>
<comment type="function">
    <text evidence="5">Catalyzes the oxidation of either pyridoxine 5'-phosphate (PNP) or pyridoxamine 5'-phosphate (PMP) into pyridoxal 5'-phosphate (PLP).</text>
</comment>
<dbReference type="InterPro" id="IPR019740">
    <property type="entry name" value="Pyridox_Oxase_CS"/>
</dbReference>
<feature type="binding site" evidence="5 6">
    <location>
        <position position="125"/>
    </location>
    <ligand>
        <name>substrate</name>
    </ligand>
</feature>
<sequence length="220" mass="25415">MDHCDPAELREPYDGTPLYRSALAPHPMEQFHIWFTQAHTAGLAEPNAMVLSTVEETGAPRARTVLLKGYDQRGLRFFTNYTSRKGRALQAEPRVCAVFPWHALRRQVVVCGSVERLSDEENDAYFARRPRGSQIGAWASERQSARVTGREELDELYARFERRWAPGEPVPRPSYWGGFRIRPTEVEFWQGRPDRMHDRFRYLPAPDGGEEGWEIDRLSP</sequence>
<proteinExistence type="inferred from homology"/>
<dbReference type="PROSITE" id="PS01064">
    <property type="entry name" value="PYRIDOX_OXIDASE"/>
    <property type="match status" value="1"/>
</dbReference>
<comment type="similarity">
    <text evidence="1 5">Belongs to the pyridoxamine 5'-phosphate oxidase family.</text>
</comment>
<evidence type="ECO:0000313" key="11">
    <source>
        <dbReference type="Proteomes" id="UP000190637"/>
    </source>
</evidence>
<evidence type="ECO:0000256" key="4">
    <source>
        <dbReference type="ARBA" id="ARBA00023002"/>
    </source>
</evidence>
<feature type="domain" description="Pyridoxamine 5'-phosphate oxidase N-terminal" evidence="8">
    <location>
        <begin position="35"/>
        <end position="150"/>
    </location>
</feature>
<dbReference type="HAMAP" id="MF_01629">
    <property type="entry name" value="PdxH"/>
    <property type="match status" value="1"/>
</dbReference>
<gene>
    <name evidence="5" type="primary">pdxH</name>
    <name evidence="10" type="ORF">SAMN02745673_01153</name>
</gene>
<evidence type="ECO:0000256" key="7">
    <source>
        <dbReference type="PIRSR" id="PIRSR000190-2"/>
    </source>
</evidence>
<dbReference type="UniPathway" id="UPA01068">
    <property type="reaction ID" value="UER00304"/>
</dbReference>
<dbReference type="InterPro" id="IPR012349">
    <property type="entry name" value="Split_barrel_FMN-bd"/>
</dbReference>
<dbReference type="Proteomes" id="UP000190637">
    <property type="component" value="Unassembled WGS sequence"/>
</dbReference>
<dbReference type="Pfam" id="PF10590">
    <property type="entry name" value="PNP_phzG_C"/>
    <property type="match status" value="1"/>
</dbReference>
<feature type="binding site" evidence="5 7">
    <location>
        <position position="107"/>
    </location>
    <ligand>
        <name>FMN</name>
        <dbReference type="ChEBI" id="CHEBI:58210"/>
    </ligand>
</feature>
<keyword evidence="5" id="KW-0664">Pyridoxine biosynthesis</keyword>
<reference evidence="10 11" key="1">
    <citation type="submission" date="2017-02" db="EMBL/GenBank/DDBJ databases">
        <authorList>
            <person name="Peterson S.W."/>
        </authorList>
    </citation>
    <scope>NUCLEOTIDE SEQUENCE [LARGE SCALE GENOMIC DNA]</scope>
    <source>
        <strain evidence="10 11">DSM 45154</strain>
    </source>
</reference>
<feature type="binding site" evidence="5 7">
    <location>
        <position position="84"/>
    </location>
    <ligand>
        <name>FMN</name>
        <dbReference type="ChEBI" id="CHEBI:58210"/>
    </ligand>
</feature>
<feature type="domain" description="Pyridoxine 5'-phosphate oxidase dimerisation C-terminal" evidence="9">
    <location>
        <begin position="176"/>
        <end position="220"/>
    </location>
</feature>
<feature type="binding site" evidence="5 6">
    <location>
        <begin position="195"/>
        <end position="197"/>
    </location>
    <ligand>
        <name>substrate</name>
    </ligand>
</feature>
<dbReference type="NCBIfam" id="NF004231">
    <property type="entry name" value="PRK05679.1"/>
    <property type="match status" value="1"/>
</dbReference>
<evidence type="ECO:0000256" key="6">
    <source>
        <dbReference type="PIRSR" id="PIRSR000190-1"/>
    </source>
</evidence>
<dbReference type="PIRSF" id="PIRSF000190">
    <property type="entry name" value="Pyd_amn-ph_oxd"/>
    <property type="match status" value="1"/>
</dbReference>
<feature type="binding site" evidence="5 6">
    <location>
        <position position="68"/>
    </location>
    <ligand>
        <name>substrate</name>
    </ligand>
</feature>
<evidence type="ECO:0000313" key="10">
    <source>
        <dbReference type="EMBL" id="SJZ70891.1"/>
    </source>
</evidence>
<comment type="pathway">
    <text evidence="5">Cofactor metabolism; pyridoxal 5'-phosphate salvage; pyridoxal 5'-phosphate from pyridoxamine 5'-phosphate: step 1/1.</text>
</comment>
<keyword evidence="4 5" id="KW-0560">Oxidoreductase</keyword>
<feature type="binding site" evidence="5 6">
    <location>
        <position position="129"/>
    </location>
    <ligand>
        <name>substrate</name>
    </ligand>
</feature>
<dbReference type="AlphaFoldDB" id="A0A1T4MVH2"/>
<comment type="catalytic activity">
    <reaction evidence="5">
        <text>pyridoxine 5'-phosphate + O2 = pyridoxal 5'-phosphate + H2O2</text>
        <dbReference type="Rhea" id="RHEA:15149"/>
        <dbReference type="ChEBI" id="CHEBI:15379"/>
        <dbReference type="ChEBI" id="CHEBI:16240"/>
        <dbReference type="ChEBI" id="CHEBI:58589"/>
        <dbReference type="ChEBI" id="CHEBI:597326"/>
        <dbReference type="EC" id="1.4.3.5"/>
    </reaction>
</comment>
<comment type="pathway">
    <text evidence="5">Cofactor metabolism; pyridoxal 5'-phosphate salvage; pyridoxal 5'-phosphate from pyridoxine 5'-phosphate: step 1/1.</text>
</comment>
<comment type="catalytic activity">
    <reaction evidence="5">
        <text>pyridoxamine 5'-phosphate + O2 + H2O = pyridoxal 5'-phosphate + H2O2 + NH4(+)</text>
        <dbReference type="Rhea" id="RHEA:15817"/>
        <dbReference type="ChEBI" id="CHEBI:15377"/>
        <dbReference type="ChEBI" id="CHEBI:15379"/>
        <dbReference type="ChEBI" id="CHEBI:16240"/>
        <dbReference type="ChEBI" id="CHEBI:28938"/>
        <dbReference type="ChEBI" id="CHEBI:58451"/>
        <dbReference type="ChEBI" id="CHEBI:597326"/>
        <dbReference type="EC" id="1.4.3.5"/>
    </reaction>
</comment>
<comment type="cofactor">
    <cofactor evidence="5 7">
        <name>FMN</name>
        <dbReference type="ChEBI" id="CHEBI:58210"/>
    </cofactor>
    <text evidence="5 7">Binds 1 FMN per subunit.</text>
</comment>
<dbReference type="OrthoDB" id="9780392at2"/>
<dbReference type="RefSeq" id="WP_078760572.1">
    <property type="nucleotide sequence ID" value="NZ_FUWS01000003.1"/>
</dbReference>
<dbReference type="InterPro" id="IPR000659">
    <property type="entry name" value="Pyridox_Oxase"/>
</dbReference>
<evidence type="ECO:0000256" key="5">
    <source>
        <dbReference type="HAMAP-Rule" id="MF_01629"/>
    </source>
</evidence>
<feature type="binding site" evidence="5 7">
    <location>
        <position position="199"/>
    </location>
    <ligand>
        <name>FMN</name>
        <dbReference type="ChEBI" id="CHEBI:58210"/>
    </ligand>
</feature>
<dbReference type="PANTHER" id="PTHR10851:SF0">
    <property type="entry name" value="PYRIDOXINE-5'-PHOSPHATE OXIDASE"/>
    <property type="match status" value="1"/>
</dbReference>
<dbReference type="PANTHER" id="PTHR10851">
    <property type="entry name" value="PYRIDOXINE-5-PHOSPHATE OXIDASE"/>
    <property type="match status" value="1"/>
</dbReference>
<dbReference type="GO" id="GO:0004733">
    <property type="term" value="F:pyridoxamine phosphate oxidase activity"/>
    <property type="evidence" value="ECO:0007669"/>
    <property type="project" value="UniProtKB-UniRule"/>
</dbReference>
<evidence type="ECO:0000256" key="2">
    <source>
        <dbReference type="ARBA" id="ARBA00022630"/>
    </source>
</evidence>
<feature type="binding site" evidence="5 7">
    <location>
        <begin position="78"/>
        <end position="79"/>
    </location>
    <ligand>
        <name>FMN</name>
        <dbReference type="ChEBI" id="CHEBI:58210"/>
    </ligand>
</feature>
<dbReference type="EMBL" id="FUWS01000003">
    <property type="protein sequence ID" value="SJZ70891.1"/>
    <property type="molecule type" value="Genomic_DNA"/>
</dbReference>